<dbReference type="Gene3D" id="3.90.1640.10">
    <property type="entry name" value="inorganic pyrophosphatase (n-terminal core)"/>
    <property type="match status" value="1"/>
</dbReference>
<feature type="region of interest" description="Disordered" evidence="1">
    <location>
        <begin position="267"/>
        <end position="316"/>
    </location>
</feature>
<reference evidence="2 3" key="1">
    <citation type="journal article" date="2016" name="Nat. Commun.">
        <title>Thousands of microbial genomes shed light on interconnected biogeochemical processes in an aquifer system.</title>
        <authorList>
            <person name="Anantharaman K."/>
            <person name="Brown C.T."/>
            <person name="Hug L.A."/>
            <person name="Sharon I."/>
            <person name="Castelle C.J."/>
            <person name="Probst A.J."/>
            <person name="Thomas B.C."/>
            <person name="Singh A."/>
            <person name="Wilkins M.J."/>
            <person name="Karaoz U."/>
            <person name="Brodie E.L."/>
            <person name="Williams K.H."/>
            <person name="Hubbard S.S."/>
            <person name="Banfield J.F."/>
        </authorList>
    </citation>
    <scope>NUCLEOTIDE SEQUENCE [LARGE SCALE GENOMIC DNA]</scope>
</reference>
<proteinExistence type="predicted"/>
<comment type="caution">
    <text evidence="2">The sequence shown here is derived from an EMBL/GenBank/DDBJ whole genome shotgun (WGS) entry which is preliminary data.</text>
</comment>
<evidence type="ECO:0000256" key="1">
    <source>
        <dbReference type="SAM" id="MobiDB-lite"/>
    </source>
</evidence>
<evidence type="ECO:0000313" key="3">
    <source>
        <dbReference type="Proteomes" id="UP000177390"/>
    </source>
</evidence>
<gene>
    <name evidence="2" type="ORF">A3D09_02455</name>
</gene>
<dbReference type="InterPro" id="IPR051319">
    <property type="entry name" value="Oligoribo/pAp-PDE_c-di-AMP_PDE"/>
</dbReference>
<protein>
    <recommendedName>
        <fullName evidence="4">DDH domain-containing protein</fullName>
    </recommendedName>
</protein>
<dbReference type="InterPro" id="IPR038763">
    <property type="entry name" value="DHH_sf"/>
</dbReference>
<dbReference type="PANTHER" id="PTHR47618">
    <property type="entry name" value="BIFUNCTIONAL OLIGORIBONUCLEASE AND PAP PHOSPHATASE NRNA"/>
    <property type="match status" value="1"/>
</dbReference>
<dbReference type="AlphaFoldDB" id="A0A1F5EXB6"/>
<dbReference type="PANTHER" id="PTHR47618:SF1">
    <property type="entry name" value="BIFUNCTIONAL OLIGORIBONUCLEASE AND PAP PHOSPHATASE NRNA"/>
    <property type="match status" value="1"/>
</dbReference>
<dbReference type="SUPFAM" id="SSF64182">
    <property type="entry name" value="DHH phosphoesterases"/>
    <property type="match status" value="1"/>
</dbReference>
<dbReference type="Proteomes" id="UP000177390">
    <property type="component" value="Unassembled WGS sequence"/>
</dbReference>
<name>A0A1F5EXB6_9BACT</name>
<dbReference type="EMBL" id="MFAH01000009">
    <property type="protein sequence ID" value="OGD72029.1"/>
    <property type="molecule type" value="Genomic_DNA"/>
</dbReference>
<accession>A0A1F5EXB6</accession>
<evidence type="ECO:0000313" key="2">
    <source>
        <dbReference type="EMBL" id="OGD72029.1"/>
    </source>
</evidence>
<sequence length="316" mass="33966">MFDQNLVSKTKEELTAAKSVAILLPPDPSTDLVAAGLGLYLSLSDAGKQVQIGSGSQIRVENADLFGVDKIKNSIGNQNLVISFDFKEENLKKVDYDVDENGKFMLLIQPQPGCSAPDTSTINYSYSGASADLVFILGVNSLEELGKIYADEKSFLDGAKIVSLNLTAKGSNMTTMAFHNNAARSNAEMVGYLLKAWDINPTADAASNLLTTISTSTNQFNSPKVTADTFEVIAFLMRHGGNLGRSPFAGSSRFGAFPPSGLRPFMGPDMTPPTFDDDELPPPTPFPGGPGRVNRVPADWNKRPKVMRSGQSNFQS</sequence>
<evidence type="ECO:0008006" key="4">
    <source>
        <dbReference type="Google" id="ProtNLM"/>
    </source>
</evidence>
<organism evidence="2 3">
    <name type="scientific">Candidatus Collierbacteria bacterium RIFCSPHIGHO2_02_FULL_49_10</name>
    <dbReference type="NCBI Taxonomy" id="1817723"/>
    <lineage>
        <taxon>Bacteria</taxon>
        <taxon>Candidatus Collieribacteriota</taxon>
    </lineage>
</organism>